<evidence type="ECO:0000313" key="3">
    <source>
        <dbReference type="Proteomes" id="UP000644507"/>
    </source>
</evidence>
<organism evidence="2 3">
    <name type="scientific">Roseibacillus persicicus</name>
    <dbReference type="NCBI Taxonomy" id="454148"/>
    <lineage>
        <taxon>Bacteria</taxon>
        <taxon>Pseudomonadati</taxon>
        <taxon>Verrucomicrobiota</taxon>
        <taxon>Verrucomicrobiia</taxon>
        <taxon>Verrucomicrobiales</taxon>
        <taxon>Verrucomicrobiaceae</taxon>
        <taxon>Roseibacillus</taxon>
    </lineage>
</organism>
<dbReference type="EMBL" id="BMXI01000008">
    <property type="protein sequence ID" value="GHC54686.1"/>
    <property type="molecule type" value="Genomic_DNA"/>
</dbReference>
<dbReference type="Proteomes" id="UP000644507">
    <property type="component" value="Unassembled WGS sequence"/>
</dbReference>
<dbReference type="AlphaFoldDB" id="A0A918TMP6"/>
<evidence type="ECO:0000256" key="1">
    <source>
        <dbReference type="SAM" id="Phobius"/>
    </source>
</evidence>
<keyword evidence="3" id="KW-1185">Reference proteome</keyword>
<reference evidence="2" key="2">
    <citation type="submission" date="2020-09" db="EMBL/GenBank/DDBJ databases">
        <authorList>
            <person name="Sun Q."/>
            <person name="Kim S."/>
        </authorList>
    </citation>
    <scope>NUCLEOTIDE SEQUENCE</scope>
    <source>
        <strain evidence="2">KCTC 12988</strain>
    </source>
</reference>
<protein>
    <submittedName>
        <fullName evidence="2">Uncharacterized protein</fullName>
    </submittedName>
</protein>
<gene>
    <name evidence="2" type="ORF">GCM10007100_21450</name>
</gene>
<sequence length="125" mass="13341">MEPNIPPPKPSAVQGWLMVFCWLVPGLSALGAVTLSFVLSYSRRSSSPFLEILDELLLLVLLALLIGSGIFASILRITRLEGSSGVTPRTVAGQTFLFCLAQIFVTPVVAFSFMMGCGAVSSIFS</sequence>
<keyword evidence="1" id="KW-1133">Transmembrane helix</keyword>
<feature type="transmembrane region" description="Helical" evidence="1">
    <location>
        <begin position="16"/>
        <end position="40"/>
    </location>
</feature>
<dbReference type="RefSeq" id="WP_189569949.1">
    <property type="nucleotide sequence ID" value="NZ_BMXI01000008.1"/>
</dbReference>
<accession>A0A918TMP6</accession>
<keyword evidence="1" id="KW-0472">Membrane</keyword>
<evidence type="ECO:0000313" key="2">
    <source>
        <dbReference type="EMBL" id="GHC54686.1"/>
    </source>
</evidence>
<feature type="transmembrane region" description="Helical" evidence="1">
    <location>
        <begin position="95"/>
        <end position="124"/>
    </location>
</feature>
<reference evidence="2" key="1">
    <citation type="journal article" date="2014" name="Int. J. Syst. Evol. Microbiol.">
        <title>Complete genome sequence of Corynebacterium casei LMG S-19264T (=DSM 44701T), isolated from a smear-ripened cheese.</title>
        <authorList>
            <consortium name="US DOE Joint Genome Institute (JGI-PGF)"/>
            <person name="Walter F."/>
            <person name="Albersmeier A."/>
            <person name="Kalinowski J."/>
            <person name="Ruckert C."/>
        </authorList>
    </citation>
    <scope>NUCLEOTIDE SEQUENCE</scope>
    <source>
        <strain evidence="2">KCTC 12988</strain>
    </source>
</reference>
<name>A0A918TMP6_9BACT</name>
<keyword evidence="1" id="KW-0812">Transmembrane</keyword>
<proteinExistence type="predicted"/>
<comment type="caution">
    <text evidence="2">The sequence shown here is derived from an EMBL/GenBank/DDBJ whole genome shotgun (WGS) entry which is preliminary data.</text>
</comment>
<feature type="transmembrane region" description="Helical" evidence="1">
    <location>
        <begin position="52"/>
        <end position="75"/>
    </location>
</feature>